<evidence type="ECO:0000256" key="14">
    <source>
        <dbReference type="ARBA" id="ARBA00049402"/>
    </source>
</evidence>
<comment type="pathway">
    <text evidence="3 15">Purine metabolism; IMP biosynthesis via salvage pathway; IMP from hypoxanthine: step 1/1.</text>
</comment>
<dbReference type="Pfam" id="PF00156">
    <property type="entry name" value="Pribosyltran"/>
    <property type="match status" value="1"/>
</dbReference>
<evidence type="ECO:0000256" key="6">
    <source>
        <dbReference type="ARBA" id="ARBA00022490"/>
    </source>
</evidence>
<dbReference type="InterPro" id="IPR050408">
    <property type="entry name" value="HGPRT"/>
</dbReference>
<dbReference type="GO" id="GO:0016757">
    <property type="term" value="F:glycosyltransferase activity"/>
    <property type="evidence" value="ECO:0007669"/>
    <property type="project" value="UniProtKB-KW"/>
</dbReference>
<dbReference type="Proteomes" id="UP001500394">
    <property type="component" value="Unassembled WGS sequence"/>
</dbReference>
<dbReference type="PANTHER" id="PTHR43340">
    <property type="entry name" value="HYPOXANTHINE-GUANINE PHOSPHORIBOSYLTRANSFERASE"/>
    <property type="match status" value="1"/>
</dbReference>
<comment type="subcellular location">
    <subcellularLocation>
        <location evidence="2 15">Cytoplasm</location>
    </subcellularLocation>
</comment>
<comment type="cofactor">
    <cofactor evidence="1 15">
        <name>Mg(2+)</name>
        <dbReference type="ChEBI" id="CHEBI:18420"/>
    </cofactor>
</comment>
<keyword evidence="9 15" id="KW-0479">Metal-binding</keyword>
<proteinExistence type="inferred from homology"/>
<evidence type="ECO:0000256" key="10">
    <source>
        <dbReference type="ARBA" id="ARBA00022726"/>
    </source>
</evidence>
<evidence type="ECO:0000256" key="2">
    <source>
        <dbReference type="ARBA" id="ARBA00004496"/>
    </source>
</evidence>
<evidence type="ECO:0000256" key="15">
    <source>
        <dbReference type="RuleBase" id="RU364099"/>
    </source>
</evidence>
<evidence type="ECO:0000256" key="1">
    <source>
        <dbReference type="ARBA" id="ARBA00001946"/>
    </source>
</evidence>
<evidence type="ECO:0000259" key="16">
    <source>
        <dbReference type="Pfam" id="PF00156"/>
    </source>
</evidence>
<comment type="catalytic activity">
    <reaction evidence="13">
        <text>GMP + diphosphate = guanine + 5-phospho-alpha-D-ribose 1-diphosphate</text>
        <dbReference type="Rhea" id="RHEA:25424"/>
        <dbReference type="ChEBI" id="CHEBI:16235"/>
        <dbReference type="ChEBI" id="CHEBI:33019"/>
        <dbReference type="ChEBI" id="CHEBI:58017"/>
        <dbReference type="ChEBI" id="CHEBI:58115"/>
        <dbReference type="EC" id="2.4.2.8"/>
    </reaction>
    <physiologicalReaction direction="right-to-left" evidence="13">
        <dbReference type="Rhea" id="RHEA:25426"/>
    </physiologicalReaction>
</comment>
<organism evidence="17 18">
    <name type="scientific">Sphingobacterium thermophilum</name>
    <dbReference type="NCBI Taxonomy" id="768534"/>
    <lineage>
        <taxon>Bacteria</taxon>
        <taxon>Pseudomonadati</taxon>
        <taxon>Bacteroidota</taxon>
        <taxon>Sphingobacteriia</taxon>
        <taxon>Sphingobacteriales</taxon>
        <taxon>Sphingobacteriaceae</taxon>
        <taxon>Sphingobacterium</taxon>
    </lineage>
</organism>
<dbReference type="EC" id="2.4.2.8" evidence="5 15"/>
<evidence type="ECO:0000256" key="4">
    <source>
        <dbReference type="ARBA" id="ARBA00008391"/>
    </source>
</evidence>
<dbReference type="PANTHER" id="PTHR43340:SF1">
    <property type="entry name" value="HYPOXANTHINE PHOSPHORIBOSYLTRANSFERASE"/>
    <property type="match status" value="1"/>
</dbReference>
<sequence>MNRIEIDNMVFEPFIVYEQIQKRIRLMATDINMQYEKKNPVFVGVLNGCFMFMSDLMKEIHIPCEMSFVKLASYRGTAQGDIAQLLGVGVDLQGRDVIVVEDVIDSGNSIKYTIEALQKEGAKSINVCALLLKPEALQYEFDNIGYVGFEIEQEFVIGYGLDYNGKFRNLKDIYREVTLGART</sequence>
<protein>
    <recommendedName>
        <fullName evidence="5 15">Hypoxanthine phosphoribosyltransferase</fullName>
        <ecNumber evidence="5 15">2.4.2.8</ecNumber>
    </recommendedName>
</protein>
<gene>
    <name evidence="17" type="primary">hpt</name>
    <name evidence="17" type="ORF">GCM10023173_13570</name>
</gene>
<dbReference type="InterPro" id="IPR005904">
    <property type="entry name" value="Hxn_phspho_trans"/>
</dbReference>
<keyword evidence="18" id="KW-1185">Reference proteome</keyword>
<keyword evidence="12 15" id="KW-0460">Magnesium</keyword>
<evidence type="ECO:0000256" key="7">
    <source>
        <dbReference type="ARBA" id="ARBA00022676"/>
    </source>
</evidence>
<evidence type="ECO:0000256" key="5">
    <source>
        <dbReference type="ARBA" id="ARBA00011895"/>
    </source>
</evidence>
<feature type="domain" description="Phosphoribosyltransferase" evidence="16">
    <location>
        <begin position="18"/>
        <end position="163"/>
    </location>
</feature>
<dbReference type="NCBIfam" id="TIGR01203">
    <property type="entry name" value="HGPRTase"/>
    <property type="match status" value="1"/>
</dbReference>
<keyword evidence="11 15" id="KW-0547">Nucleotide-binding</keyword>
<dbReference type="RefSeq" id="WP_345066519.1">
    <property type="nucleotide sequence ID" value="NZ_BAABGR010000015.1"/>
</dbReference>
<reference evidence="18" key="1">
    <citation type="journal article" date="2019" name="Int. J. Syst. Evol. Microbiol.">
        <title>The Global Catalogue of Microorganisms (GCM) 10K type strain sequencing project: providing services to taxonomists for standard genome sequencing and annotation.</title>
        <authorList>
            <consortium name="The Broad Institute Genomics Platform"/>
            <consortium name="The Broad Institute Genome Sequencing Center for Infectious Disease"/>
            <person name="Wu L."/>
            <person name="Ma J."/>
        </authorList>
    </citation>
    <scope>NUCLEOTIDE SEQUENCE [LARGE SCALE GENOMIC DNA]</scope>
    <source>
        <strain evidence="18">JCM 17858</strain>
    </source>
</reference>
<keyword evidence="8 15" id="KW-0808">Transferase</keyword>
<comment type="caution">
    <text evidence="17">The sequence shown here is derived from an EMBL/GenBank/DDBJ whole genome shotgun (WGS) entry which is preliminary data.</text>
</comment>
<evidence type="ECO:0000256" key="3">
    <source>
        <dbReference type="ARBA" id="ARBA00004669"/>
    </source>
</evidence>
<evidence type="ECO:0000313" key="17">
    <source>
        <dbReference type="EMBL" id="GAA4515585.1"/>
    </source>
</evidence>
<dbReference type="Gene3D" id="3.40.50.2020">
    <property type="match status" value="1"/>
</dbReference>
<name>A0ABP8R1A6_9SPHI</name>
<keyword evidence="6 15" id="KW-0963">Cytoplasm</keyword>
<evidence type="ECO:0000256" key="11">
    <source>
        <dbReference type="ARBA" id="ARBA00022741"/>
    </source>
</evidence>
<dbReference type="InterPro" id="IPR029057">
    <property type="entry name" value="PRTase-like"/>
</dbReference>
<comment type="catalytic activity">
    <reaction evidence="14">
        <text>IMP + diphosphate = hypoxanthine + 5-phospho-alpha-D-ribose 1-diphosphate</text>
        <dbReference type="Rhea" id="RHEA:17973"/>
        <dbReference type="ChEBI" id="CHEBI:17368"/>
        <dbReference type="ChEBI" id="CHEBI:33019"/>
        <dbReference type="ChEBI" id="CHEBI:58017"/>
        <dbReference type="ChEBI" id="CHEBI:58053"/>
        <dbReference type="EC" id="2.4.2.8"/>
    </reaction>
    <physiologicalReaction direction="right-to-left" evidence="14">
        <dbReference type="Rhea" id="RHEA:17975"/>
    </physiologicalReaction>
</comment>
<dbReference type="SUPFAM" id="SSF53271">
    <property type="entry name" value="PRTase-like"/>
    <property type="match status" value="1"/>
</dbReference>
<evidence type="ECO:0000256" key="8">
    <source>
        <dbReference type="ARBA" id="ARBA00022679"/>
    </source>
</evidence>
<evidence type="ECO:0000256" key="9">
    <source>
        <dbReference type="ARBA" id="ARBA00022723"/>
    </source>
</evidence>
<keyword evidence="7 15" id="KW-0328">Glycosyltransferase</keyword>
<dbReference type="InterPro" id="IPR000836">
    <property type="entry name" value="PRTase_dom"/>
</dbReference>
<accession>A0ABP8R1A6</accession>
<comment type="similarity">
    <text evidence="4 15">Belongs to the purine/pyrimidine phosphoribosyltransferase family.</text>
</comment>
<dbReference type="EMBL" id="BAABGR010000015">
    <property type="protein sequence ID" value="GAA4515585.1"/>
    <property type="molecule type" value="Genomic_DNA"/>
</dbReference>
<evidence type="ECO:0000256" key="12">
    <source>
        <dbReference type="ARBA" id="ARBA00022842"/>
    </source>
</evidence>
<evidence type="ECO:0000313" key="18">
    <source>
        <dbReference type="Proteomes" id="UP001500394"/>
    </source>
</evidence>
<evidence type="ECO:0000256" key="13">
    <source>
        <dbReference type="ARBA" id="ARBA00048811"/>
    </source>
</evidence>
<keyword evidence="10 15" id="KW-0660">Purine salvage</keyword>
<dbReference type="CDD" id="cd06223">
    <property type="entry name" value="PRTases_typeI"/>
    <property type="match status" value="1"/>
</dbReference>